<feature type="transmembrane region" description="Helical" evidence="6">
    <location>
        <begin position="209"/>
        <end position="232"/>
    </location>
</feature>
<dbReference type="Pfam" id="PF00892">
    <property type="entry name" value="EamA"/>
    <property type="match status" value="1"/>
</dbReference>
<evidence type="ECO:0000313" key="8">
    <source>
        <dbReference type="EMBL" id="GIJ45909.1"/>
    </source>
</evidence>
<evidence type="ECO:0000256" key="4">
    <source>
        <dbReference type="ARBA" id="ARBA00022989"/>
    </source>
</evidence>
<keyword evidence="5 6" id="KW-0472">Membrane</keyword>
<dbReference type="InterPro" id="IPR037185">
    <property type="entry name" value="EmrE-like"/>
</dbReference>
<evidence type="ECO:0000256" key="5">
    <source>
        <dbReference type="ARBA" id="ARBA00023136"/>
    </source>
</evidence>
<protein>
    <submittedName>
        <fullName evidence="8">Membrane protein</fullName>
    </submittedName>
</protein>
<reference evidence="8" key="1">
    <citation type="submission" date="2021-01" db="EMBL/GenBank/DDBJ databases">
        <title>Whole genome shotgun sequence of Virgisporangium aliadipatigenens NBRC 105644.</title>
        <authorList>
            <person name="Komaki H."/>
            <person name="Tamura T."/>
        </authorList>
    </citation>
    <scope>NUCLEOTIDE SEQUENCE</scope>
    <source>
        <strain evidence="8">NBRC 105644</strain>
    </source>
</reference>
<gene>
    <name evidence="8" type="ORF">Val02_27950</name>
</gene>
<organism evidence="8 9">
    <name type="scientific">Virgisporangium aliadipatigenens</name>
    <dbReference type="NCBI Taxonomy" id="741659"/>
    <lineage>
        <taxon>Bacteria</taxon>
        <taxon>Bacillati</taxon>
        <taxon>Actinomycetota</taxon>
        <taxon>Actinomycetes</taxon>
        <taxon>Micromonosporales</taxon>
        <taxon>Micromonosporaceae</taxon>
        <taxon>Virgisporangium</taxon>
    </lineage>
</organism>
<feature type="transmembrane region" description="Helical" evidence="6">
    <location>
        <begin position="71"/>
        <end position="88"/>
    </location>
</feature>
<comment type="subcellular location">
    <subcellularLocation>
        <location evidence="1">Membrane</location>
        <topology evidence="1">Multi-pass membrane protein</topology>
    </subcellularLocation>
</comment>
<comment type="similarity">
    <text evidence="2">Belongs to the EamA transporter family.</text>
</comment>
<dbReference type="InterPro" id="IPR050638">
    <property type="entry name" value="AA-Vitamin_Transporters"/>
</dbReference>
<feature type="transmembrane region" description="Helical" evidence="6">
    <location>
        <begin position="177"/>
        <end position="197"/>
    </location>
</feature>
<evidence type="ECO:0000256" key="1">
    <source>
        <dbReference type="ARBA" id="ARBA00004141"/>
    </source>
</evidence>
<dbReference type="SUPFAM" id="SSF103481">
    <property type="entry name" value="Multidrug resistance efflux transporter EmrE"/>
    <property type="match status" value="1"/>
</dbReference>
<dbReference type="AlphaFoldDB" id="A0A8J4DPV3"/>
<dbReference type="Proteomes" id="UP000619260">
    <property type="component" value="Unassembled WGS sequence"/>
</dbReference>
<dbReference type="GO" id="GO:0016020">
    <property type="term" value="C:membrane"/>
    <property type="evidence" value="ECO:0007669"/>
    <property type="project" value="UniProtKB-SubCell"/>
</dbReference>
<dbReference type="PANTHER" id="PTHR32322:SF2">
    <property type="entry name" value="EAMA DOMAIN-CONTAINING PROTEIN"/>
    <property type="match status" value="1"/>
</dbReference>
<accession>A0A8J4DPV3</accession>
<evidence type="ECO:0000256" key="6">
    <source>
        <dbReference type="SAM" id="Phobius"/>
    </source>
</evidence>
<feature type="transmembrane region" description="Helical" evidence="6">
    <location>
        <begin position="147"/>
        <end position="165"/>
    </location>
</feature>
<evidence type="ECO:0000256" key="2">
    <source>
        <dbReference type="ARBA" id="ARBA00007362"/>
    </source>
</evidence>
<sequence>MTRPSSTLSVGRGLSYVCFAAVAWGAGAIAAQLLYTRAGLGPLAVTFWRFVGGTALLALYLRRLPRIDGSLCWTGLGLAVFQAAYYAAVTCTGVAVATVVTLGAGPVLIAVGGRLTGAERGGRTAVVLAVVGLCALVGADGSGPRPALGIALALLSAFGYAAVTLHTRRRATDADDALARASGGFAVGTVLLAPLAFAEGLLPEGGDPAVTLGLLAFLGLVPTALAYGLFFAGLTVVRATTASVVALIEPVTAAVAAVLLLGERLSRPAVLGTVMLLTAVLVQAREERQ</sequence>
<keyword evidence="9" id="KW-1185">Reference proteome</keyword>
<keyword evidence="3 6" id="KW-0812">Transmembrane</keyword>
<feature type="transmembrane region" description="Helical" evidence="6">
    <location>
        <begin position="40"/>
        <end position="59"/>
    </location>
</feature>
<evidence type="ECO:0000256" key="3">
    <source>
        <dbReference type="ARBA" id="ARBA00022692"/>
    </source>
</evidence>
<feature type="transmembrane region" description="Helical" evidence="6">
    <location>
        <begin position="124"/>
        <end position="141"/>
    </location>
</feature>
<dbReference type="EMBL" id="BOPF01000008">
    <property type="protein sequence ID" value="GIJ45909.1"/>
    <property type="molecule type" value="Genomic_DNA"/>
</dbReference>
<evidence type="ECO:0000259" key="7">
    <source>
        <dbReference type="Pfam" id="PF00892"/>
    </source>
</evidence>
<feature type="transmembrane region" description="Helical" evidence="6">
    <location>
        <begin position="244"/>
        <end position="262"/>
    </location>
</feature>
<comment type="caution">
    <text evidence="8">The sequence shown here is derived from an EMBL/GenBank/DDBJ whole genome shotgun (WGS) entry which is preliminary data.</text>
</comment>
<feature type="transmembrane region" description="Helical" evidence="6">
    <location>
        <begin position="12"/>
        <end position="34"/>
    </location>
</feature>
<feature type="domain" description="EamA" evidence="7">
    <location>
        <begin position="148"/>
        <end position="282"/>
    </location>
</feature>
<evidence type="ECO:0000313" key="9">
    <source>
        <dbReference type="Proteomes" id="UP000619260"/>
    </source>
</evidence>
<keyword evidence="4 6" id="KW-1133">Transmembrane helix</keyword>
<proteinExistence type="inferred from homology"/>
<feature type="transmembrane region" description="Helical" evidence="6">
    <location>
        <begin position="94"/>
        <end position="112"/>
    </location>
</feature>
<dbReference type="PANTHER" id="PTHR32322">
    <property type="entry name" value="INNER MEMBRANE TRANSPORTER"/>
    <property type="match status" value="1"/>
</dbReference>
<feature type="transmembrane region" description="Helical" evidence="6">
    <location>
        <begin position="268"/>
        <end position="284"/>
    </location>
</feature>
<dbReference type="InterPro" id="IPR000620">
    <property type="entry name" value="EamA_dom"/>
</dbReference>
<name>A0A8J4DPV3_9ACTN</name>